<dbReference type="PANTHER" id="PTHR12387:SF0">
    <property type="entry name" value="26S PROTEASOME NON-ATPASE REGULATORY SUBUNIT 8"/>
    <property type="match status" value="1"/>
</dbReference>
<protein>
    <recommendedName>
        <fullName evidence="2">CSN8/PSMD8/EIF3K domain-containing protein</fullName>
    </recommendedName>
</protein>
<dbReference type="OMA" id="HANSIRN"/>
<dbReference type="VEuPathDB" id="TrichDB:TVAG_171960"/>
<reference evidence="3" key="1">
    <citation type="submission" date="2006-10" db="EMBL/GenBank/DDBJ databases">
        <authorList>
            <person name="Amadeo P."/>
            <person name="Zhao Q."/>
            <person name="Wortman J."/>
            <person name="Fraser-Liggett C."/>
            <person name="Carlton J."/>
        </authorList>
    </citation>
    <scope>NUCLEOTIDE SEQUENCE</scope>
    <source>
        <strain evidence="3">G3</strain>
    </source>
</reference>
<name>A2DEU7_TRIV3</name>
<dbReference type="InParanoid" id="A2DEU7"/>
<dbReference type="KEGG" id="tva:5466510"/>
<dbReference type="PANTHER" id="PTHR12387">
    <property type="entry name" value="26S PROTEASOME NON-ATPASE REGULATORY SUBUNIT 8"/>
    <property type="match status" value="1"/>
</dbReference>
<dbReference type="AlphaFoldDB" id="A2DEU7"/>
<keyword evidence="1" id="KW-0647">Proteasome</keyword>
<dbReference type="STRING" id="5722.A2DEU7"/>
<proteinExistence type="predicted"/>
<evidence type="ECO:0000256" key="1">
    <source>
        <dbReference type="ARBA" id="ARBA00022942"/>
    </source>
</evidence>
<dbReference type="InterPro" id="IPR006746">
    <property type="entry name" value="26S_Psome_Rpn12"/>
</dbReference>
<dbReference type="Proteomes" id="UP000001542">
    <property type="component" value="Unassembled WGS sequence"/>
</dbReference>
<dbReference type="FunFam" id="1.25.40.990:FF:000018">
    <property type="entry name" value="26S proteasome regulatory subunit"/>
    <property type="match status" value="1"/>
</dbReference>
<dbReference type="GO" id="GO:0008541">
    <property type="term" value="C:proteasome regulatory particle, lid subcomplex"/>
    <property type="evidence" value="ECO:0000318"/>
    <property type="project" value="GO_Central"/>
</dbReference>
<reference evidence="3" key="2">
    <citation type="journal article" date="2007" name="Science">
        <title>Draft genome sequence of the sexually transmitted pathogen Trichomonas vaginalis.</title>
        <authorList>
            <person name="Carlton J.M."/>
            <person name="Hirt R.P."/>
            <person name="Silva J.C."/>
            <person name="Delcher A.L."/>
            <person name="Schatz M."/>
            <person name="Zhao Q."/>
            <person name="Wortman J.R."/>
            <person name="Bidwell S.L."/>
            <person name="Alsmark U.C.M."/>
            <person name="Besteiro S."/>
            <person name="Sicheritz-Ponten T."/>
            <person name="Noel C.J."/>
            <person name="Dacks J.B."/>
            <person name="Foster P.G."/>
            <person name="Simillion C."/>
            <person name="Van de Peer Y."/>
            <person name="Miranda-Saavedra D."/>
            <person name="Barton G.J."/>
            <person name="Westrop G.D."/>
            <person name="Mueller S."/>
            <person name="Dessi D."/>
            <person name="Fiori P.L."/>
            <person name="Ren Q."/>
            <person name="Paulsen I."/>
            <person name="Zhang H."/>
            <person name="Bastida-Corcuera F.D."/>
            <person name="Simoes-Barbosa A."/>
            <person name="Brown M.T."/>
            <person name="Hayes R.D."/>
            <person name="Mukherjee M."/>
            <person name="Okumura C.Y."/>
            <person name="Schneider R."/>
            <person name="Smith A.J."/>
            <person name="Vanacova S."/>
            <person name="Villalvazo M."/>
            <person name="Haas B.J."/>
            <person name="Pertea M."/>
            <person name="Feldblyum T.V."/>
            <person name="Utterback T.R."/>
            <person name="Shu C.L."/>
            <person name="Osoegawa K."/>
            <person name="de Jong P.J."/>
            <person name="Hrdy I."/>
            <person name="Horvathova L."/>
            <person name="Zubacova Z."/>
            <person name="Dolezal P."/>
            <person name="Malik S.B."/>
            <person name="Logsdon J.M. Jr."/>
            <person name="Henze K."/>
            <person name="Gupta A."/>
            <person name="Wang C.C."/>
            <person name="Dunne R.L."/>
            <person name="Upcroft J.A."/>
            <person name="Upcroft P."/>
            <person name="White O."/>
            <person name="Salzberg S.L."/>
            <person name="Tang P."/>
            <person name="Chiu C.-H."/>
            <person name="Lee Y.-S."/>
            <person name="Embley T.M."/>
            <person name="Coombs G.H."/>
            <person name="Mottram J.C."/>
            <person name="Tachezy J."/>
            <person name="Fraser-Liggett C.M."/>
            <person name="Johnson P.J."/>
        </authorList>
    </citation>
    <scope>NUCLEOTIDE SEQUENCE [LARGE SCALE GENOMIC DNA]</scope>
    <source>
        <strain evidence="3">G3</strain>
    </source>
</reference>
<dbReference type="Pfam" id="PF10075">
    <property type="entry name" value="CSN8_PSD8_EIF3K"/>
    <property type="match status" value="1"/>
</dbReference>
<dbReference type="eggNOG" id="KOG3151">
    <property type="taxonomic scope" value="Eukaryota"/>
</dbReference>
<evidence type="ECO:0000259" key="2">
    <source>
        <dbReference type="Pfam" id="PF10075"/>
    </source>
</evidence>
<evidence type="ECO:0000313" key="3">
    <source>
        <dbReference type="EMBL" id="EAY20939.1"/>
    </source>
</evidence>
<dbReference type="Gene3D" id="1.25.40.990">
    <property type="match status" value="1"/>
</dbReference>
<dbReference type="GO" id="GO:0005634">
    <property type="term" value="C:nucleus"/>
    <property type="evidence" value="ECO:0000318"/>
    <property type="project" value="GO_Central"/>
</dbReference>
<feature type="domain" description="CSN8/PSMD8/EIF3K" evidence="2">
    <location>
        <begin position="99"/>
        <end position="238"/>
    </location>
</feature>
<dbReference type="EMBL" id="DS113193">
    <property type="protein sequence ID" value="EAY20939.1"/>
    <property type="molecule type" value="Genomic_DNA"/>
</dbReference>
<dbReference type="GO" id="GO:0043161">
    <property type="term" value="P:proteasome-mediated ubiquitin-dependent protein catabolic process"/>
    <property type="evidence" value="ECO:0000318"/>
    <property type="project" value="GO_Central"/>
</dbReference>
<gene>
    <name evidence="3" type="ORF">TVAG_171960</name>
</gene>
<dbReference type="RefSeq" id="XP_001581925.1">
    <property type="nucleotide sequence ID" value="XM_001581875.1"/>
</dbReference>
<dbReference type="SMR" id="A2DEU7"/>
<accession>A2DEU7</accession>
<dbReference type="FunCoup" id="A2DEU7">
    <property type="interactions" value="700"/>
</dbReference>
<dbReference type="OrthoDB" id="8775810at2759"/>
<dbReference type="InterPro" id="IPR033464">
    <property type="entry name" value="CSN8_PSD8_EIF3K"/>
</dbReference>
<organism evidence="3 4">
    <name type="scientific">Trichomonas vaginalis (strain ATCC PRA-98 / G3)</name>
    <dbReference type="NCBI Taxonomy" id="412133"/>
    <lineage>
        <taxon>Eukaryota</taxon>
        <taxon>Metamonada</taxon>
        <taxon>Parabasalia</taxon>
        <taxon>Trichomonadida</taxon>
        <taxon>Trichomonadidae</taxon>
        <taxon>Trichomonas</taxon>
    </lineage>
</organism>
<keyword evidence="4" id="KW-1185">Reference proteome</keyword>
<dbReference type="VEuPathDB" id="TrichDB:TVAGG3_0530460"/>
<evidence type="ECO:0000313" key="4">
    <source>
        <dbReference type="Proteomes" id="UP000001542"/>
    </source>
</evidence>
<sequence>MEAFQQKFETLKSIMEAPKIETEKAMIVIKELRLKMLKIPFLNGNDQETSNDVKVMLRTIYEYDAIVNLMIGNLASFFRTMELLKIAYHQRQELPRSPKMEILIGVYLIALLAENRTADFNVSYDAALLLLGQHPTLEYAATMYKAISDNSFATIYSLKSNPPHQLYDYITSNIINGARLSHANSIRNAYENLTTQELAQILHLDSPAEAAQFALARGWSLNADQTHIIFGKESAKPHFTQESFLGSVDYCVKVSSLA</sequence>